<protein>
    <submittedName>
        <fullName evidence="1">Uncharacterized protein</fullName>
    </submittedName>
</protein>
<proteinExistence type="predicted"/>
<evidence type="ECO:0000313" key="1">
    <source>
        <dbReference type="EnsemblPlants" id="AVESA.00010b.r2.1DG0161940.1.CDS"/>
    </source>
</evidence>
<keyword evidence="2" id="KW-1185">Reference proteome</keyword>
<reference evidence="1" key="2">
    <citation type="submission" date="2025-09" db="UniProtKB">
        <authorList>
            <consortium name="EnsemblPlants"/>
        </authorList>
    </citation>
    <scope>IDENTIFICATION</scope>
</reference>
<accession>A0ACD5U205</accession>
<name>A0ACD5U205_AVESA</name>
<organism evidence="1 2">
    <name type="scientific">Avena sativa</name>
    <name type="common">Oat</name>
    <dbReference type="NCBI Taxonomy" id="4498"/>
    <lineage>
        <taxon>Eukaryota</taxon>
        <taxon>Viridiplantae</taxon>
        <taxon>Streptophyta</taxon>
        <taxon>Embryophyta</taxon>
        <taxon>Tracheophyta</taxon>
        <taxon>Spermatophyta</taxon>
        <taxon>Magnoliopsida</taxon>
        <taxon>Liliopsida</taxon>
        <taxon>Poales</taxon>
        <taxon>Poaceae</taxon>
        <taxon>BOP clade</taxon>
        <taxon>Pooideae</taxon>
        <taxon>Poodae</taxon>
        <taxon>Poeae</taxon>
        <taxon>Poeae Chloroplast Group 1 (Aveneae type)</taxon>
        <taxon>Aveninae</taxon>
        <taxon>Avena</taxon>
    </lineage>
</organism>
<sequence length="499" mass="56569">MFVDDTSETDCATGGEEDNDAITNNMIVGIMPTCDTQGDEGGSVSETNNEKVQGEFQGIPNEALQWPKPNEDRQLQVYSRRHRTGQEQVQVEEIISDSSQTSSSSTNDVPVPHDWQEAKQHPEWRMAMLEEMQALDKNNTWVLTTLPPNKKVVGCKWVFTIKHNSEGKVESGKITILVVYVDDIVITGNDDKEISHLKKMLSKSFEVKDLGYLHYFLGIEVAYGTQGICLSQRKYVLDLLAETGMLECRPAITPIESNHRILAESGDPVDKHQYQRLVGRLIYLSHTRPDISYAVSVVSRYMHDPRRGHLDAVNRILRYLKTFPGKGILFSRNGHLNIEGYRDADWVGCLDDRKSTSGYCVFVGGNLVSWRSKKQNVVSRSTAEAEFRAMASGLCELMWLRILLMELGLFDNAPLQLYCDNQATISLVNNPVHHDRTKHIEIDRHFIKEKIDEGLLQFLSVSIKMTSNDSYWIVCQFLELCLFTNGCSNKDSKSLQKIL</sequence>
<dbReference type="EnsemblPlants" id="AVESA.00010b.r2.1DG0161940.1">
    <property type="protein sequence ID" value="AVESA.00010b.r2.1DG0161940.1.CDS"/>
    <property type="gene ID" value="AVESA.00010b.r2.1DG0161940"/>
</dbReference>
<evidence type="ECO:0000313" key="2">
    <source>
        <dbReference type="Proteomes" id="UP001732700"/>
    </source>
</evidence>
<dbReference type="Proteomes" id="UP001732700">
    <property type="component" value="Chromosome 1D"/>
</dbReference>
<reference evidence="1" key="1">
    <citation type="submission" date="2021-05" db="EMBL/GenBank/DDBJ databases">
        <authorList>
            <person name="Scholz U."/>
            <person name="Mascher M."/>
            <person name="Fiebig A."/>
        </authorList>
    </citation>
    <scope>NUCLEOTIDE SEQUENCE [LARGE SCALE GENOMIC DNA]</scope>
</reference>